<keyword evidence="4" id="KW-0539">Nucleus</keyword>
<dbReference type="Pfam" id="PF02365">
    <property type="entry name" value="NAM"/>
    <property type="match status" value="1"/>
</dbReference>
<evidence type="ECO:0000259" key="6">
    <source>
        <dbReference type="PROSITE" id="PS51005"/>
    </source>
</evidence>
<dbReference type="PROSITE" id="PS51005">
    <property type="entry name" value="NAC"/>
    <property type="match status" value="1"/>
</dbReference>
<dbReference type="GO" id="GO:0003677">
    <property type="term" value="F:DNA binding"/>
    <property type="evidence" value="ECO:0007669"/>
    <property type="project" value="UniProtKB-KW"/>
</dbReference>
<dbReference type="InterPro" id="IPR036093">
    <property type="entry name" value="NAC_dom_sf"/>
</dbReference>
<dbReference type="InterPro" id="IPR003441">
    <property type="entry name" value="NAC-dom"/>
</dbReference>
<protein>
    <recommendedName>
        <fullName evidence="6">NAC domain-containing protein</fullName>
    </recommendedName>
</protein>
<organism evidence="7">
    <name type="scientific">Fagus sylvatica</name>
    <name type="common">Beechnut</name>
    <dbReference type="NCBI Taxonomy" id="28930"/>
    <lineage>
        <taxon>Eukaryota</taxon>
        <taxon>Viridiplantae</taxon>
        <taxon>Streptophyta</taxon>
        <taxon>Embryophyta</taxon>
        <taxon>Tracheophyta</taxon>
        <taxon>Spermatophyta</taxon>
        <taxon>Magnoliopsida</taxon>
        <taxon>eudicotyledons</taxon>
        <taxon>Gunneridae</taxon>
        <taxon>Pentapetalae</taxon>
        <taxon>rosids</taxon>
        <taxon>fabids</taxon>
        <taxon>Fagales</taxon>
        <taxon>Fagaceae</taxon>
        <taxon>Fagus</taxon>
    </lineage>
</organism>
<evidence type="ECO:0000256" key="5">
    <source>
        <dbReference type="SAM" id="MobiDB-lite"/>
    </source>
</evidence>
<reference evidence="7" key="1">
    <citation type="submission" date="2018-02" db="EMBL/GenBank/DDBJ databases">
        <authorList>
            <person name="Cohen D.B."/>
            <person name="Kent A.D."/>
        </authorList>
    </citation>
    <scope>NUCLEOTIDE SEQUENCE</scope>
</reference>
<keyword evidence="3" id="KW-0804">Transcription</keyword>
<evidence type="ECO:0000256" key="2">
    <source>
        <dbReference type="ARBA" id="ARBA00023125"/>
    </source>
</evidence>
<dbReference type="PANTHER" id="PTHR31719:SF176">
    <property type="entry name" value="NAC DOMAIN CONTAINING PROTEIN 84"/>
    <property type="match status" value="1"/>
</dbReference>
<keyword evidence="2" id="KW-0238">DNA-binding</keyword>
<feature type="region of interest" description="Disordered" evidence="5">
    <location>
        <begin position="79"/>
        <end position="98"/>
    </location>
</feature>
<name>A0A2N9HGT7_FAGSY</name>
<dbReference type="GO" id="GO:0006355">
    <property type="term" value="P:regulation of DNA-templated transcription"/>
    <property type="evidence" value="ECO:0007669"/>
    <property type="project" value="InterPro"/>
</dbReference>
<dbReference type="EMBL" id="OIVN01003779">
    <property type="protein sequence ID" value="SPD13496.1"/>
    <property type="molecule type" value="Genomic_DNA"/>
</dbReference>
<gene>
    <name evidence="7" type="ORF">FSB_LOCUS41378</name>
</gene>
<sequence length="239" mass="27579">MEKPNFVIKGGIKLPIGYRFHPTDEELVVHYLKRKVYAIPFPASVIPEFDVFQTDPWGLPGDLKEKRYFFSSRKSVNNNKSKRAAGSGYWKPTGKDKQISERNQAAGMRKTLIFCEGKRSIGTKTRWFMHEYRLVGTETNHLSTQVSKMEMEDWFIYCVFERKKRNEKRGAISQPSKRNKVQNSEVIRPSFMNCMVEESSDFGPPQPSSSCSSEITEVCSNNLDQEETSSTLDFVHFHV</sequence>
<dbReference type="SUPFAM" id="SSF101941">
    <property type="entry name" value="NAC domain"/>
    <property type="match status" value="1"/>
</dbReference>
<evidence type="ECO:0000313" key="7">
    <source>
        <dbReference type="EMBL" id="SPD13496.1"/>
    </source>
</evidence>
<dbReference type="PANTHER" id="PTHR31719">
    <property type="entry name" value="NAC TRANSCRIPTION FACTOR 56"/>
    <property type="match status" value="1"/>
</dbReference>
<accession>A0A2N9HGT7</accession>
<proteinExistence type="predicted"/>
<evidence type="ECO:0000256" key="3">
    <source>
        <dbReference type="ARBA" id="ARBA00023163"/>
    </source>
</evidence>
<keyword evidence="1" id="KW-0805">Transcription regulation</keyword>
<evidence type="ECO:0000256" key="4">
    <source>
        <dbReference type="ARBA" id="ARBA00023242"/>
    </source>
</evidence>
<dbReference type="AlphaFoldDB" id="A0A2N9HGT7"/>
<evidence type="ECO:0000256" key="1">
    <source>
        <dbReference type="ARBA" id="ARBA00023015"/>
    </source>
</evidence>
<dbReference type="Gene3D" id="2.170.150.80">
    <property type="entry name" value="NAC domain"/>
    <property type="match status" value="1"/>
</dbReference>
<feature type="domain" description="NAC" evidence="6">
    <location>
        <begin position="14"/>
        <end position="162"/>
    </location>
</feature>